<feature type="region of interest" description="Disordered" evidence="1">
    <location>
        <begin position="402"/>
        <end position="476"/>
    </location>
</feature>
<dbReference type="PANTHER" id="PTHR36489:SF2">
    <property type="entry name" value="APPLE DOMAIN-CONTAINING PROTEIN"/>
    <property type="match status" value="1"/>
</dbReference>
<keyword evidence="3" id="KW-1185">Reference proteome</keyword>
<evidence type="ECO:0000313" key="3">
    <source>
        <dbReference type="Proteomes" id="UP000095751"/>
    </source>
</evidence>
<reference evidence="2 3" key="1">
    <citation type="submission" date="2016-09" db="EMBL/GenBank/DDBJ databases">
        <title>Extensive genetic diversity and differential bi-allelic expression allows diatom success in the polar Southern Ocean.</title>
        <authorList>
            <consortium name="DOE Joint Genome Institute"/>
            <person name="Mock T."/>
            <person name="Otillar R.P."/>
            <person name="Strauss J."/>
            <person name="Dupont C."/>
            <person name="Frickenhaus S."/>
            <person name="Maumus F."/>
            <person name="Mcmullan M."/>
            <person name="Sanges R."/>
            <person name="Schmutz J."/>
            <person name="Toseland A."/>
            <person name="Valas R."/>
            <person name="Veluchamy A."/>
            <person name="Ward B.J."/>
            <person name="Allen A."/>
            <person name="Barry K."/>
            <person name="Falciatore A."/>
            <person name="Ferrante M."/>
            <person name="Fortunato A.E."/>
            <person name="Gloeckner G."/>
            <person name="Gruber A."/>
            <person name="Hipkin R."/>
            <person name="Janech M."/>
            <person name="Kroth P."/>
            <person name="Leese F."/>
            <person name="Lindquist E."/>
            <person name="Lyon B.R."/>
            <person name="Martin J."/>
            <person name="Mayer C."/>
            <person name="Parker M."/>
            <person name="Quesneville H."/>
            <person name="Raymond J."/>
            <person name="Uhlig C."/>
            <person name="Valentin K.U."/>
            <person name="Worden A.Z."/>
            <person name="Armbrust E.V."/>
            <person name="Bowler C."/>
            <person name="Green B."/>
            <person name="Moulton V."/>
            <person name="Van Oosterhout C."/>
            <person name="Grigoriev I."/>
        </authorList>
    </citation>
    <scope>NUCLEOTIDE SEQUENCE [LARGE SCALE GENOMIC DNA]</scope>
    <source>
        <strain evidence="2 3">CCMP1102</strain>
    </source>
</reference>
<feature type="compositionally biased region" description="Low complexity" evidence="1">
    <location>
        <begin position="408"/>
        <end position="472"/>
    </location>
</feature>
<feature type="region of interest" description="Disordered" evidence="1">
    <location>
        <begin position="1"/>
        <end position="37"/>
    </location>
</feature>
<evidence type="ECO:0008006" key="4">
    <source>
        <dbReference type="Google" id="ProtNLM"/>
    </source>
</evidence>
<evidence type="ECO:0000256" key="1">
    <source>
        <dbReference type="SAM" id="MobiDB-lite"/>
    </source>
</evidence>
<feature type="compositionally biased region" description="Polar residues" evidence="1">
    <location>
        <begin position="14"/>
        <end position="23"/>
    </location>
</feature>
<dbReference type="InParanoid" id="A0A1E7FJ84"/>
<dbReference type="EMBL" id="KV784356">
    <property type="protein sequence ID" value="OEU18184.1"/>
    <property type="molecule type" value="Genomic_DNA"/>
</dbReference>
<dbReference type="AlphaFoldDB" id="A0A1E7FJ84"/>
<organism evidence="2 3">
    <name type="scientific">Fragilariopsis cylindrus CCMP1102</name>
    <dbReference type="NCBI Taxonomy" id="635003"/>
    <lineage>
        <taxon>Eukaryota</taxon>
        <taxon>Sar</taxon>
        <taxon>Stramenopiles</taxon>
        <taxon>Ochrophyta</taxon>
        <taxon>Bacillariophyta</taxon>
        <taxon>Bacillariophyceae</taxon>
        <taxon>Bacillariophycidae</taxon>
        <taxon>Bacillariales</taxon>
        <taxon>Bacillariaceae</taxon>
        <taxon>Fragilariopsis</taxon>
    </lineage>
</organism>
<accession>A0A1E7FJ84</accession>
<dbReference type="PANTHER" id="PTHR36489">
    <property type="entry name" value="PROTEIN-COUPLED RECEPTOR GPR1, PUTATIVE-RELATED"/>
    <property type="match status" value="1"/>
</dbReference>
<name>A0A1E7FJ84_9STRA</name>
<protein>
    <recommendedName>
        <fullName evidence="4">MACPF domain-containing protein</fullName>
    </recommendedName>
</protein>
<proteinExistence type="predicted"/>
<sequence length="1043" mass="113876">MTTSTLVPEDSFLSGKNAQQHSSCLPRPRQQKFKHAQDQITVRQKQPYRYKIMKISNLLTAISAIGLGQFGEAVDNFPHTGTSLVEKNPYPPVRKDIARSLAPGCAHMDIYTLCDVAETVTDADGFTTSTSYSKDCKASTEYFCLEEATITYDVCVNKNDIGDDIFFGIELDLSTVNQYFRFKLMLNGMEQEIDPKSYSIIPSPDGSKGLCFRYQTNVNGCKDKLDFTAGVVFFPDGKNIDIQDDQCTGNDPFVLQVRHLQDDTPEQLSRRSITLTLPEEVYSKTERLRLLEEEGVKEAALYVKQTLTRCLAFIDESNDNQSDQRNLKSSRCRDKKKKFKIKSKEKQFVSRRGKRRRFTCKKLLRLDLNLLNINNSTNICDIKLKEKKGRKVKDKCVSSCNNCPTNEPSDSPSSSPSCKNTGTPTSSPSRSPTNQPSDSPSSSPTNQPSDSPSSSPTNNPSASPTHSPTNNPTLPPLRSSDLLGCKFLFDAKNDITPFALGPLKLSTNALNAIGITGYPRNKYTPIYEDFLIPELMTNSCIEFDGSIGNIKSSIITYSNSESYSKQVAKANSISVDVSVSGSYGGFDAAASAGYAQSTKRQTSGTGFSRSAYGRRQTKKEIAKISINCLNKDSFVDLELQDLIKPEVVEDWRFIKEFTGTKEALMNTTVFLKIATGGFLQPTTYLYSATVRLSTDTLYTEKESSDSSDVSEDITASLSASYSGFGGSGSVTASVAVSNAVKEKLSSKGITSSSESVRIATGTPSITADCILGGTNTIDTPSCQSVVTDEVAKVFQDINNFIVVPSEQIGSVNLDEIVKGYFNDDIGLGETFFEAVAEKFGSITPEGIVFLTIYYNNDGCDNGDQLPDGFLLQLNTCTRIVYGPPKSVYYKVSIEGQNYRVIEANNDECIPIDPEKDEFLFPFGICNARDATLDDVFGELYTAKAPDTTSGVFSVYPSESSFAGPFSVQIKYNEFTSYLPLPPQPESDDDDDCTCLGITVSCGSCPFCISGSAPSISSVPSTDPSLCSNSDDDDCIGLGFGTGC</sequence>
<evidence type="ECO:0000313" key="2">
    <source>
        <dbReference type="EMBL" id="OEU18184.1"/>
    </source>
</evidence>
<dbReference type="KEGG" id="fcy:FRACYDRAFT_236455"/>
<dbReference type="Proteomes" id="UP000095751">
    <property type="component" value="Unassembled WGS sequence"/>
</dbReference>
<gene>
    <name evidence="2" type="ORF">FRACYDRAFT_236455</name>
</gene>